<evidence type="ECO:0000313" key="1">
    <source>
        <dbReference type="EMBL" id="CAD7002095.1"/>
    </source>
</evidence>
<keyword evidence="2" id="KW-1185">Reference proteome</keyword>
<gene>
    <name evidence="1" type="ORF">CCAP1982_LOCUS10583</name>
</gene>
<comment type="caution">
    <text evidence="1">The sequence shown here is derived from an EMBL/GenBank/DDBJ whole genome shotgun (WGS) entry which is preliminary data.</text>
</comment>
<dbReference type="OrthoDB" id="691673at2759"/>
<reference evidence="1" key="1">
    <citation type="submission" date="2020-11" db="EMBL/GenBank/DDBJ databases">
        <authorList>
            <person name="Whitehead M."/>
        </authorList>
    </citation>
    <scope>NUCLEOTIDE SEQUENCE</scope>
    <source>
        <strain evidence="1">EGII</strain>
    </source>
</reference>
<dbReference type="Proteomes" id="UP000606786">
    <property type="component" value="Unassembled WGS sequence"/>
</dbReference>
<dbReference type="AlphaFoldDB" id="A0A811UVS6"/>
<sequence>MQKVDTQVPPMSPIAISPVLSLQGLSSDSEQQSTSLSAQHTRWSRQQNLVTGNLQEITATINKCCMNIESAFKDLAENDKRKTESLAAMCETNQILATKIMD</sequence>
<protein>
    <submittedName>
        <fullName evidence="1">(Mediterranean fruit fly) hypothetical protein</fullName>
    </submittedName>
</protein>
<accession>A0A811UVS6</accession>
<name>A0A811UVS6_CERCA</name>
<dbReference type="EMBL" id="CAJHJT010000023">
    <property type="protein sequence ID" value="CAD7002095.1"/>
    <property type="molecule type" value="Genomic_DNA"/>
</dbReference>
<proteinExistence type="predicted"/>
<organism evidence="1 2">
    <name type="scientific">Ceratitis capitata</name>
    <name type="common">Mediterranean fruit fly</name>
    <name type="synonym">Tephritis capitata</name>
    <dbReference type="NCBI Taxonomy" id="7213"/>
    <lineage>
        <taxon>Eukaryota</taxon>
        <taxon>Metazoa</taxon>
        <taxon>Ecdysozoa</taxon>
        <taxon>Arthropoda</taxon>
        <taxon>Hexapoda</taxon>
        <taxon>Insecta</taxon>
        <taxon>Pterygota</taxon>
        <taxon>Neoptera</taxon>
        <taxon>Endopterygota</taxon>
        <taxon>Diptera</taxon>
        <taxon>Brachycera</taxon>
        <taxon>Muscomorpha</taxon>
        <taxon>Tephritoidea</taxon>
        <taxon>Tephritidae</taxon>
        <taxon>Ceratitis</taxon>
        <taxon>Ceratitis</taxon>
    </lineage>
</organism>
<evidence type="ECO:0000313" key="2">
    <source>
        <dbReference type="Proteomes" id="UP000606786"/>
    </source>
</evidence>